<dbReference type="PROSITE" id="PS50240">
    <property type="entry name" value="TRYPSIN_DOM"/>
    <property type="match status" value="1"/>
</dbReference>
<dbReference type="PANTHER" id="PTHR24256">
    <property type="entry name" value="TRYPTASE-RELATED"/>
    <property type="match status" value="1"/>
</dbReference>
<dbReference type="InterPro" id="IPR001314">
    <property type="entry name" value="Peptidase_S1A"/>
</dbReference>
<sequence length="287" mass="32642">MENVYRAIYSILILVFICGCYAGKLRIVDGDFVESIEEYPFQVSFHNNSIHICGGSILNKRYILTAAHCIRLSKDEELLKPELTSVRVGSLSKNSGGKVYQVEEFKINPFWGKFTMLPVYGDIALIKLKEDIEYNEKVQPVILPTGKNYSVPIGSTVTVVGYGFIKYHPVPTIDLDDENEFLRYTKMQVYDNKKCIKEYRDFIMSLYESEELRKQIIVNTRTICLKGDRHFCDTDSGGPVLDEHNVQVGVIQLNVDCGTGGGAAYPSGVTDLRPWLWWINQELSKEI</sequence>
<dbReference type="CDD" id="cd00190">
    <property type="entry name" value="Tryp_SPc"/>
    <property type="match status" value="1"/>
</dbReference>
<gene>
    <name evidence="4" type="ORF">TKK_012229</name>
</gene>
<dbReference type="InterPro" id="IPR009003">
    <property type="entry name" value="Peptidase_S1_PA"/>
</dbReference>
<dbReference type="PRINTS" id="PR00722">
    <property type="entry name" value="CHYMOTRYPSIN"/>
</dbReference>
<reference evidence="4 5" key="1">
    <citation type="journal article" date="2024" name="bioRxiv">
        <title>A reference genome for Trichogramma kaykai: A tiny desert-dwelling parasitoid wasp with competing sex-ratio distorters.</title>
        <authorList>
            <person name="Culotta J."/>
            <person name="Lindsey A.R."/>
        </authorList>
    </citation>
    <scope>NUCLEOTIDE SEQUENCE [LARGE SCALE GENOMIC DNA]</scope>
    <source>
        <strain evidence="4 5">KSX58</strain>
    </source>
</reference>
<keyword evidence="5" id="KW-1185">Reference proteome</keyword>
<evidence type="ECO:0000256" key="2">
    <source>
        <dbReference type="ARBA" id="ARBA00024195"/>
    </source>
</evidence>
<dbReference type="InterPro" id="IPR018114">
    <property type="entry name" value="TRYPSIN_HIS"/>
</dbReference>
<dbReference type="InterPro" id="IPR043504">
    <property type="entry name" value="Peptidase_S1_PA_chymotrypsin"/>
</dbReference>
<proteinExistence type="inferred from homology"/>
<organism evidence="4 5">
    <name type="scientific">Trichogramma kaykai</name>
    <dbReference type="NCBI Taxonomy" id="54128"/>
    <lineage>
        <taxon>Eukaryota</taxon>
        <taxon>Metazoa</taxon>
        <taxon>Ecdysozoa</taxon>
        <taxon>Arthropoda</taxon>
        <taxon>Hexapoda</taxon>
        <taxon>Insecta</taxon>
        <taxon>Pterygota</taxon>
        <taxon>Neoptera</taxon>
        <taxon>Endopterygota</taxon>
        <taxon>Hymenoptera</taxon>
        <taxon>Apocrita</taxon>
        <taxon>Proctotrupomorpha</taxon>
        <taxon>Chalcidoidea</taxon>
        <taxon>Trichogrammatidae</taxon>
        <taxon>Trichogramma</taxon>
    </lineage>
</organism>
<dbReference type="SMART" id="SM00020">
    <property type="entry name" value="Tryp_SPc"/>
    <property type="match status" value="1"/>
</dbReference>
<dbReference type="InterPro" id="IPR001254">
    <property type="entry name" value="Trypsin_dom"/>
</dbReference>
<comment type="similarity">
    <text evidence="2">Belongs to the peptidase S1 family. CLIP subfamily.</text>
</comment>
<dbReference type="FunFam" id="2.40.10.10:FF:000068">
    <property type="entry name" value="transmembrane protease serine 2"/>
    <property type="match status" value="1"/>
</dbReference>
<dbReference type="PROSITE" id="PS51257">
    <property type="entry name" value="PROKAR_LIPOPROTEIN"/>
    <property type="match status" value="1"/>
</dbReference>
<dbReference type="Proteomes" id="UP001627154">
    <property type="component" value="Unassembled WGS sequence"/>
</dbReference>
<dbReference type="PROSITE" id="PS00134">
    <property type="entry name" value="TRYPSIN_HIS"/>
    <property type="match status" value="1"/>
</dbReference>
<dbReference type="Gene3D" id="2.40.10.10">
    <property type="entry name" value="Trypsin-like serine proteases"/>
    <property type="match status" value="1"/>
</dbReference>
<keyword evidence="1" id="KW-1015">Disulfide bond</keyword>
<dbReference type="AlphaFoldDB" id="A0ABD2WKK8"/>
<name>A0ABD2WKK8_9HYME</name>
<dbReference type="Pfam" id="PF00089">
    <property type="entry name" value="Trypsin"/>
    <property type="match status" value="1"/>
</dbReference>
<protein>
    <recommendedName>
        <fullName evidence="3">Peptidase S1 domain-containing protein</fullName>
    </recommendedName>
</protein>
<dbReference type="EMBL" id="JBJJXI010000098">
    <property type="protein sequence ID" value="KAL3393362.1"/>
    <property type="molecule type" value="Genomic_DNA"/>
</dbReference>
<dbReference type="InterPro" id="IPR051487">
    <property type="entry name" value="Ser/Thr_Proteases_Immune/Dev"/>
</dbReference>
<evidence type="ECO:0000256" key="1">
    <source>
        <dbReference type="ARBA" id="ARBA00023157"/>
    </source>
</evidence>
<comment type="caution">
    <text evidence="4">The sequence shown here is derived from an EMBL/GenBank/DDBJ whole genome shotgun (WGS) entry which is preliminary data.</text>
</comment>
<evidence type="ECO:0000313" key="4">
    <source>
        <dbReference type="EMBL" id="KAL3393362.1"/>
    </source>
</evidence>
<accession>A0ABD2WKK8</accession>
<dbReference type="SUPFAM" id="SSF50494">
    <property type="entry name" value="Trypsin-like serine proteases"/>
    <property type="match status" value="1"/>
</dbReference>
<feature type="domain" description="Peptidase S1" evidence="3">
    <location>
        <begin position="27"/>
        <end position="284"/>
    </location>
</feature>
<evidence type="ECO:0000259" key="3">
    <source>
        <dbReference type="PROSITE" id="PS50240"/>
    </source>
</evidence>
<evidence type="ECO:0000313" key="5">
    <source>
        <dbReference type="Proteomes" id="UP001627154"/>
    </source>
</evidence>